<dbReference type="Pfam" id="PF00107">
    <property type="entry name" value="ADH_zinc_N"/>
    <property type="match status" value="1"/>
</dbReference>
<evidence type="ECO:0000313" key="2">
    <source>
        <dbReference type="EMBL" id="KJD47523.1"/>
    </source>
</evidence>
<dbReference type="InterPro" id="IPR036291">
    <property type="entry name" value="NAD(P)-bd_dom_sf"/>
</dbReference>
<dbReference type="InterPro" id="IPR013149">
    <property type="entry name" value="ADH-like_C"/>
</dbReference>
<proteinExistence type="predicted"/>
<dbReference type="InterPro" id="IPR020843">
    <property type="entry name" value="ER"/>
</dbReference>
<accession>A0A0D7X931</accession>
<dbReference type="GO" id="GO:0043957">
    <property type="term" value="F:acryloyl-CoA reductase (NADPH) activity"/>
    <property type="evidence" value="ECO:0007669"/>
    <property type="project" value="TreeGrafter"/>
</dbReference>
<dbReference type="PANTHER" id="PTHR43677">
    <property type="entry name" value="SHORT-CHAIN DEHYDROGENASE/REDUCTASE"/>
    <property type="match status" value="1"/>
</dbReference>
<organism evidence="2 3">
    <name type="scientific">Paenibacillus terrae</name>
    <dbReference type="NCBI Taxonomy" id="159743"/>
    <lineage>
        <taxon>Bacteria</taxon>
        <taxon>Bacillati</taxon>
        <taxon>Bacillota</taxon>
        <taxon>Bacilli</taxon>
        <taxon>Bacillales</taxon>
        <taxon>Paenibacillaceae</taxon>
        <taxon>Paenibacillus</taxon>
    </lineage>
</organism>
<evidence type="ECO:0000259" key="1">
    <source>
        <dbReference type="SMART" id="SM00829"/>
    </source>
</evidence>
<dbReference type="PATRIC" id="fig|159743.3.peg.187"/>
<dbReference type="Gene3D" id="3.90.180.10">
    <property type="entry name" value="Medium-chain alcohol dehydrogenases, catalytic domain"/>
    <property type="match status" value="1"/>
</dbReference>
<dbReference type="Proteomes" id="UP000032534">
    <property type="component" value="Unassembled WGS sequence"/>
</dbReference>
<dbReference type="InterPro" id="IPR014188">
    <property type="entry name" value="Acrylyl-CoA_reductase_AcuI"/>
</dbReference>
<comment type="caution">
    <text evidence="2">The sequence shown here is derived from an EMBL/GenBank/DDBJ whole genome shotgun (WGS) entry which is preliminary data.</text>
</comment>
<sequence length="335" mass="35479">MTQSFQALVVDQTQDGEVQAEVRSLETGSLPAGEVLIRVAYSSINYKDGLAARKDGNIVKAYPFVPGIDCSGTVVFSEDSRFSEGQAVLVTGYGFGVSQFGGFSEYARVPADWVVPLPDGLTPREAMIYGTAGFTAALSLHRLEQNGVTPDQGKVLVTGATGGVGGAAIALLGKRGYHVVASSGKAEAHDYLKALGAAEVISRDEVYDGAESIRPLGKQLWQAAIDPVGGKPLASLLSQVAYNGSVAVSGLTAGTKLPTTVLPFILRGVSLLGIDSVFCPYETRVAIWKRLGSDWKPERLEQLVEREIRLADLPNALEDILAARSQGRTLVRVAD</sequence>
<dbReference type="SUPFAM" id="SSF51735">
    <property type="entry name" value="NAD(P)-binding Rossmann-fold domains"/>
    <property type="match status" value="1"/>
</dbReference>
<dbReference type="RefSeq" id="WP_044644314.1">
    <property type="nucleotide sequence ID" value="NZ_JTHP01000001.1"/>
</dbReference>
<dbReference type="NCBIfam" id="TIGR02823">
    <property type="entry name" value="oxido_YhdH"/>
    <property type="match status" value="1"/>
</dbReference>
<protein>
    <submittedName>
        <fullName evidence="2">Quinone oxidoreductase</fullName>
    </submittedName>
</protein>
<dbReference type="EMBL" id="JTHP01000001">
    <property type="protein sequence ID" value="KJD47523.1"/>
    <property type="molecule type" value="Genomic_DNA"/>
</dbReference>
<dbReference type="InterPro" id="IPR011032">
    <property type="entry name" value="GroES-like_sf"/>
</dbReference>
<dbReference type="Pfam" id="PF08240">
    <property type="entry name" value="ADH_N"/>
    <property type="match status" value="1"/>
</dbReference>
<name>A0A0D7X931_9BACL</name>
<evidence type="ECO:0000313" key="3">
    <source>
        <dbReference type="Proteomes" id="UP000032534"/>
    </source>
</evidence>
<reference evidence="2 3" key="1">
    <citation type="submission" date="2014-11" db="EMBL/GenBank/DDBJ databases">
        <title>Draft Genome Sequences of Paenibacillus polymyxa NRRL B-30509 and Paenibacillus terrae NRRL B-30644, Strains from a Poultry Environment that Produce Tridecaptin A and Paenicidins.</title>
        <authorList>
            <person name="van Belkum M.J."/>
            <person name="Lohans C.T."/>
            <person name="Vederas J.C."/>
        </authorList>
    </citation>
    <scope>NUCLEOTIDE SEQUENCE [LARGE SCALE GENOMIC DNA]</scope>
    <source>
        <strain evidence="2 3">NRRL B-30644</strain>
    </source>
</reference>
<gene>
    <name evidence="2" type="ORF">QD47_00800</name>
</gene>
<feature type="domain" description="Enoyl reductase (ER)" evidence="1">
    <location>
        <begin position="16"/>
        <end position="331"/>
    </location>
</feature>
<keyword evidence="3" id="KW-1185">Reference proteome</keyword>
<dbReference type="OrthoDB" id="9782155at2"/>
<dbReference type="Gene3D" id="3.40.50.720">
    <property type="entry name" value="NAD(P)-binding Rossmann-like Domain"/>
    <property type="match status" value="1"/>
</dbReference>
<dbReference type="AlphaFoldDB" id="A0A0D7X931"/>
<dbReference type="SUPFAM" id="SSF50129">
    <property type="entry name" value="GroES-like"/>
    <property type="match status" value="1"/>
</dbReference>
<dbReference type="InterPro" id="IPR013154">
    <property type="entry name" value="ADH-like_N"/>
</dbReference>
<dbReference type="SMART" id="SM00829">
    <property type="entry name" value="PKS_ER"/>
    <property type="match status" value="1"/>
</dbReference>
<dbReference type="InterPro" id="IPR051397">
    <property type="entry name" value="Zn-ADH-like_protein"/>
</dbReference>
<dbReference type="PANTHER" id="PTHR43677:SF1">
    <property type="entry name" value="ACRYLYL-COA REDUCTASE ACUI-RELATED"/>
    <property type="match status" value="1"/>
</dbReference>